<evidence type="ECO:0000313" key="6">
    <source>
        <dbReference type="Proteomes" id="UP001201980"/>
    </source>
</evidence>
<keyword evidence="3" id="KW-0472">Membrane</keyword>
<accession>A0AAD5WSK4</accession>
<feature type="compositionally biased region" description="Low complexity" evidence="2">
    <location>
        <begin position="24"/>
        <end position="37"/>
    </location>
</feature>
<dbReference type="GO" id="GO:0005789">
    <property type="term" value="C:endoplasmic reticulum membrane"/>
    <property type="evidence" value="ECO:0007669"/>
    <property type="project" value="TreeGrafter"/>
</dbReference>
<organism evidence="5 6">
    <name type="scientific">Zalerion maritima</name>
    <dbReference type="NCBI Taxonomy" id="339359"/>
    <lineage>
        <taxon>Eukaryota</taxon>
        <taxon>Fungi</taxon>
        <taxon>Dikarya</taxon>
        <taxon>Ascomycota</taxon>
        <taxon>Pezizomycotina</taxon>
        <taxon>Sordariomycetes</taxon>
        <taxon>Lulworthiomycetidae</taxon>
        <taxon>Lulworthiales</taxon>
        <taxon>Lulworthiaceae</taxon>
        <taxon>Zalerion</taxon>
    </lineage>
</organism>
<keyword evidence="6" id="KW-1185">Reference proteome</keyword>
<evidence type="ECO:0000256" key="3">
    <source>
        <dbReference type="SAM" id="Phobius"/>
    </source>
</evidence>
<dbReference type="InterPro" id="IPR035969">
    <property type="entry name" value="Rab-GAP_TBC_sf"/>
</dbReference>
<dbReference type="Gene3D" id="1.10.472.80">
    <property type="entry name" value="Ypt/Rab-GAP domain of gyp1p, domain 3"/>
    <property type="match status" value="1"/>
</dbReference>
<dbReference type="PANTHER" id="PTHR20913:SF7">
    <property type="entry name" value="RE60063P"/>
    <property type="match status" value="1"/>
</dbReference>
<dbReference type="Gene3D" id="1.10.8.1310">
    <property type="match status" value="1"/>
</dbReference>
<dbReference type="PANTHER" id="PTHR20913">
    <property type="entry name" value="TBC1 DOMAIN FAMILY MEMBER 20/GTPASE"/>
    <property type="match status" value="1"/>
</dbReference>
<feature type="transmembrane region" description="Helical" evidence="3">
    <location>
        <begin position="411"/>
        <end position="429"/>
    </location>
</feature>
<dbReference type="Pfam" id="PF00566">
    <property type="entry name" value="RabGAP-TBC"/>
    <property type="match status" value="1"/>
</dbReference>
<comment type="caution">
    <text evidence="5">The sequence shown here is derived from an EMBL/GenBank/DDBJ whole genome shotgun (WGS) entry which is preliminary data.</text>
</comment>
<evidence type="ECO:0000313" key="5">
    <source>
        <dbReference type="EMBL" id="KAJ2902582.1"/>
    </source>
</evidence>
<feature type="domain" description="Rab-GAP TBC" evidence="4">
    <location>
        <begin position="67"/>
        <end position="291"/>
    </location>
</feature>
<dbReference type="EMBL" id="JAKWBI020000108">
    <property type="protein sequence ID" value="KAJ2902582.1"/>
    <property type="molecule type" value="Genomic_DNA"/>
</dbReference>
<dbReference type="InterPro" id="IPR000195">
    <property type="entry name" value="Rab-GAP-TBC_dom"/>
</dbReference>
<dbReference type="PROSITE" id="PS50086">
    <property type="entry name" value="TBC_RABGAP"/>
    <property type="match status" value="1"/>
</dbReference>
<feature type="region of interest" description="Disordered" evidence="2">
    <location>
        <begin position="87"/>
        <end position="111"/>
    </location>
</feature>
<keyword evidence="1" id="KW-0343">GTPase activation</keyword>
<dbReference type="AlphaFoldDB" id="A0AAD5WSK4"/>
<keyword evidence="3" id="KW-0812">Transmembrane</keyword>
<protein>
    <recommendedName>
        <fullName evidence="4">Rab-GAP TBC domain-containing protein</fullName>
    </recommendedName>
</protein>
<evidence type="ECO:0000259" key="4">
    <source>
        <dbReference type="PROSITE" id="PS50086"/>
    </source>
</evidence>
<reference evidence="5" key="1">
    <citation type="submission" date="2022-07" db="EMBL/GenBank/DDBJ databases">
        <title>Draft genome sequence of Zalerion maritima ATCC 34329, a (micro)plastics degrading marine fungus.</title>
        <authorList>
            <person name="Paco A."/>
            <person name="Goncalves M.F.M."/>
            <person name="Rocha-Santos T.A.P."/>
            <person name="Alves A."/>
        </authorList>
    </citation>
    <scope>NUCLEOTIDE SEQUENCE</scope>
    <source>
        <strain evidence="5">ATCC 34329</strain>
    </source>
</reference>
<dbReference type="GO" id="GO:0005096">
    <property type="term" value="F:GTPase activator activity"/>
    <property type="evidence" value="ECO:0007669"/>
    <property type="project" value="UniProtKB-KW"/>
</dbReference>
<dbReference type="InterPro" id="IPR045913">
    <property type="entry name" value="TBC20/Gyp8-like"/>
</dbReference>
<evidence type="ECO:0000256" key="2">
    <source>
        <dbReference type="SAM" id="MobiDB-lite"/>
    </source>
</evidence>
<evidence type="ECO:0000256" key="1">
    <source>
        <dbReference type="ARBA" id="ARBA00022468"/>
    </source>
</evidence>
<dbReference type="SUPFAM" id="SSF47923">
    <property type="entry name" value="Ypt/Rab-GAP domain of gyp1p"/>
    <property type="match status" value="1"/>
</dbReference>
<sequence>MASESAGQDPSQDDPQPSPPPHQPNGSPSITSTNPTISPEKEANILQACKWKNIDGLRSLAISDGGFFSDALRQLAWPILLGCGKSNQETEDAGDHEKNLPSTPWKDLPRHQDEDQVKLDVDRAFVYYPTPISDARLASETACLSDLITEVLRQHPYLSYFQGYHDICQVFQLILPGKVRYEAVSRLSVLRIRDFMLPTLAGCITQLRLIPELISLADPELALHLGIGSLSPLKSESPLTFLAALARDRDDESIADSVHLSAMQGTLTMYAHDIESLARISRLFDALLAHEPVFSLYLFAEMVLSRREELINSAGEDPDILLWTLQKLPSSHASNLDEVVQQAARLYERVPPAKLKGWGAISENSVLKTGTHPLRQSEALGETWFNAQVKELKQAERRKKMIVALRKYKKPAGRMFGIAMLVGFIAILFKREAGTGWVVNLLGWKL</sequence>
<feature type="region of interest" description="Disordered" evidence="2">
    <location>
        <begin position="1"/>
        <end position="37"/>
    </location>
</feature>
<name>A0AAD5WSK4_9PEZI</name>
<dbReference type="GO" id="GO:0006888">
    <property type="term" value="P:endoplasmic reticulum to Golgi vesicle-mediated transport"/>
    <property type="evidence" value="ECO:0007669"/>
    <property type="project" value="TreeGrafter"/>
</dbReference>
<keyword evidence="3" id="KW-1133">Transmembrane helix</keyword>
<dbReference type="Proteomes" id="UP001201980">
    <property type="component" value="Unassembled WGS sequence"/>
</dbReference>
<gene>
    <name evidence="5" type="ORF">MKZ38_000343</name>
</gene>
<proteinExistence type="predicted"/>